<reference evidence="3" key="1">
    <citation type="journal article" date="2020" name="Stud. Mycol.">
        <title>101 Dothideomycetes genomes: a test case for predicting lifestyles and emergence of pathogens.</title>
        <authorList>
            <person name="Haridas S."/>
            <person name="Albert R."/>
            <person name="Binder M."/>
            <person name="Bloem J."/>
            <person name="Labutti K."/>
            <person name="Salamov A."/>
            <person name="Andreopoulos B."/>
            <person name="Baker S."/>
            <person name="Barry K."/>
            <person name="Bills G."/>
            <person name="Bluhm B."/>
            <person name="Cannon C."/>
            <person name="Castanera R."/>
            <person name="Culley D."/>
            <person name="Daum C."/>
            <person name="Ezra D."/>
            <person name="Gonzalez J."/>
            <person name="Henrissat B."/>
            <person name="Kuo A."/>
            <person name="Liang C."/>
            <person name="Lipzen A."/>
            <person name="Lutzoni F."/>
            <person name="Magnuson J."/>
            <person name="Mondo S."/>
            <person name="Nolan M."/>
            <person name="Ohm R."/>
            <person name="Pangilinan J."/>
            <person name="Park H.-J."/>
            <person name="Ramirez L."/>
            <person name="Alfaro M."/>
            <person name="Sun H."/>
            <person name="Tritt A."/>
            <person name="Yoshinaga Y."/>
            <person name="Zwiers L.-H."/>
            <person name="Turgeon B."/>
            <person name="Goodwin S."/>
            <person name="Spatafora J."/>
            <person name="Crous P."/>
            <person name="Grigoriev I."/>
        </authorList>
    </citation>
    <scope>NUCLEOTIDE SEQUENCE</scope>
    <source>
        <strain evidence="3">CBS 627.86</strain>
    </source>
</reference>
<dbReference type="Pfam" id="PF24864">
    <property type="entry name" value="DUF7730"/>
    <property type="match status" value="1"/>
</dbReference>
<evidence type="ECO:0000313" key="3">
    <source>
        <dbReference type="EMBL" id="KAF2121267.1"/>
    </source>
</evidence>
<dbReference type="InterPro" id="IPR056632">
    <property type="entry name" value="DUF7730"/>
</dbReference>
<gene>
    <name evidence="3" type="ORF">BDV96DRAFT_640663</name>
</gene>
<dbReference type="Proteomes" id="UP000799770">
    <property type="component" value="Unassembled WGS sequence"/>
</dbReference>
<protein>
    <recommendedName>
        <fullName evidence="2">DUF7730 domain-containing protein</fullName>
    </recommendedName>
</protein>
<evidence type="ECO:0000259" key="2">
    <source>
        <dbReference type="Pfam" id="PF24864"/>
    </source>
</evidence>
<feature type="region of interest" description="Disordered" evidence="1">
    <location>
        <begin position="43"/>
        <end position="62"/>
    </location>
</feature>
<keyword evidence="4" id="KW-1185">Reference proteome</keyword>
<sequence>MKIYKHLVYPFQYIVKHGKRYIARQVKRFTYKPRLPLVAYSRQTSDRNPPAPLPSRRKRGLTATTSEGASWLLLLKLPPELREQIYCYVVGNRVLHIISSLVHSQTKPSWSIGAQSLEPRLVYRLDHETCKYSHVKDLHLNEQGRDAHSRCAIWINPNGELYFNAPQAVTQNEEIIETRFLRWWCRKGRVLNLLKTCRLIYSEAVHVLYTSNTFYFLSASTFKQFQSTLLPHRFASIRSFHLVLQCRYGVSERADKKRWHKSLEVLQNLKSLRRLVVIIMANCEEEYREKLLSRLSQIKVNGTFVVKVGWETEEWERDMEGKWPFKLIRD</sequence>
<dbReference type="PANTHER" id="PTHR38790">
    <property type="entry name" value="2EXR DOMAIN-CONTAINING PROTEIN-RELATED"/>
    <property type="match status" value="1"/>
</dbReference>
<proteinExistence type="predicted"/>
<evidence type="ECO:0000313" key="4">
    <source>
        <dbReference type="Proteomes" id="UP000799770"/>
    </source>
</evidence>
<accession>A0A6A5ZQX1</accession>
<dbReference type="AlphaFoldDB" id="A0A6A5ZQX1"/>
<dbReference type="EMBL" id="ML977312">
    <property type="protein sequence ID" value="KAF2121267.1"/>
    <property type="molecule type" value="Genomic_DNA"/>
</dbReference>
<name>A0A6A5ZQX1_9PLEO</name>
<dbReference type="OrthoDB" id="4757095at2759"/>
<feature type="domain" description="DUF7730" evidence="2">
    <location>
        <begin position="73"/>
        <end position="320"/>
    </location>
</feature>
<evidence type="ECO:0000256" key="1">
    <source>
        <dbReference type="SAM" id="MobiDB-lite"/>
    </source>
</evidence>
<organism evidence="3 4">
    <name type="scientific">Lophiotrema nucula</name>
    <dbReference type="NCBI Taxonomy" id="690887"/>
    <lineage>
        <taxon>Eukaryota</taxon>
        <taxon>Fungi</taxon>
        <taxon>Dikarya</taxon>
        <taxon>Ascomycota</taxon>
        <taxon>Pezizomycotina</taxon>
        <taxon>Dothideomycetes</taxon>
        <taxon>Pleosporomycetidae</taxon>
        <taxon>Pleosporales</taxon>
        <taxon>Lophiotremataceae</taxon>
        <taxon>Lophiotrema</taxon>
    </lineage>
</organism>